<proteinExistence type="predicted"/>
<feature type="transmembrane region" description="Helical" evidence="7">
    <location>
        <begin position="140"/>
        <end position="160"/>
    </location>
</feature>
<dbReference type="InterPro" id="IPR002528">
    <property type="entry name" value="MATE_fam"/>
</dbReference>
<evidence type="ECO:0000256" key="2">
    <source>
        <dbReference type="ARBA" id="ARBA00022448"/>
    </source>
</evidence>
<feature type="transmembrane region" description="Helical" evidence="7">
    <location>
        <begin position="61"/>
        <end position="83"/>
    </location>
</feature>
<evidence type="ECO:0000313" key="8">
    <source>
        <dbReference type="EMBL" id="HIZ09766.1"/>
    </source>
</evidence>
<sequence>MSKERAKRALTMTQGSLFRNIFLFSLPLMVSNVLQVLFNMSDVAVVGRFGPDNALGAVGSTTTYVALFTGLLIGLGTGVNAVIAQRIGAKDDDGTSRVAHTAFIVAAVYGVAVAALAMGLARPVLILMKTKEQFLDGALLYIYIYFAGAAGTAIYNFGNGVFSADGDTRKPLIFLSIAGVTNILLNLFFVIVCKMSVAGVALASAISQWLSAGLIAAALHRSRRPYRLRLSALRIDKKIAKSILVTGIPAGVQNAIFQLANLFVQAGINSFDPAVVEGNTAAVNADTLVFELMAAFYTACTSFIGQNYGAGRGERILKCYFVSLLYAFGAGLIFGLLIYACADIFLSFFTGSAAVIEAGKQRLAVMCFSYAISAFMDCTIAASRGINRNVVPTVMVILGSCVFRIFWVFVIFPLGGTTTFLYLIYPVSWILTATAEIIYFAVSYRKARRLLSARADAERPAADPAPAAEGQAEE</sequence>
<evidence type="ECO:0000256" key="1">
    <source>
        <dbReference type="ARBA" id="ARBA00004651"/>
    </source>
</evidence>
<dbReference type="GO" id="GO:0005886">
    <property type="term" value="C:plasma membrane"/>
    <property type="evidence" value="ECO:0007669"/>
    <property type="project" value="UniProtKB-SubCell"/>
</dbReference>
<feature type="transmembrane region" description="Helical" evidence="7">
    <location>
        <begin position="420"/>
        <end position="442"/>
    </location>
</feature>
<dbReference type="PANTHER" id="PTHR43549">
    <property type="entry name" value="MULTIDRUG RESISTANCE PROTEIN YPNP-RELATED"/>
    <property type="match status" value="1"/>
</dbReference>
<feature type="transmembrane region" description="Helical" evidence="7">
    <location>
        <begin position="198"/>
        <end position="219"/>
    </location>
</feature>
<reference evidence="8" key="2">
    <citation type="submission" date="2021-04" db="EMBL/GenBank/DDBJ databases">
        <authorList>
            <person name="Gilroy R."/>
        </authorList>
    </citation>
    <scope>NUCLEOTIDE SEQUENCE</scope>
    <source>
        <strain evidence="8">CHK192-19661</strain>
    </source>
</reference>
<dbReference type="PIRSF" id="PIRSF006603">
    <property type="entry name" value="DinF"/>
    <property type="match status" value="1"/>
</dbReference>
<keyword evidence="5 7" id="KW-1133">Transmembrane helix</keyword>
<dbReference type="Pfam" id="PF01554">
    <property type="entry name" value="MatE"/>
    <property type="match status" value="2"/>
</dbReference>
<feature type="transmembrane region" description="Helical" evidence="7">
    <location>
        <begin position="363"/>
        <end position="382"/>
    </location>
</feature>
<feature type="transmembrane region" description="Helical" evidence="7">
    <location>
        <begin position="172"/>
        <end position="192"/>
    </location>
</feature>
<dbReference type="NCBIfam" id="TIGR00797">
    <property type="entry name" value="matE"/>
    <property type="match status" value="1"/>
</dbReference>
<evidence type="ECO:0000256" key="3">
    <source>
        <dbReference type="ARBA" id="ARBA00022475"/>
    </source>
</evidence>
<evidence type="ECO:0000256" key="7">
    <source>
        <dbReference type="SAM" id="Phobius"/>
    </source>
</evidence>
<dbReference type="CDD" id="cd13138">
    <property type="entry name" value="MATE_yoeA_like"/>
    <property type="match status" value="1"/>
</dbReference>
<evidence type="ECO:0000313" key="9">
    <source>
        <dbReference type="Proteomes" id="UP000824025"/>
    </source>
</evidence>
<keyword evidence="3" id="KW-1003">Cell membrane</keyword>
<evidence type="ECO:0000256" key="6">
    <source>
        <dbReference type="ARBA" id="ARBA00023136"/>
    </source>
</evidence>
<feature type="transmembrane region" description="Helical" evidence="7">
    <location>
        <begin position="103"/>
        <end position="128"/>
    </location>
</feature>
<reference evidence="8" key="1">
    <citation type="journal article" date="2021" name="PeerJ">
        <title>Extensive microbial diversity within the chicken gut microbiome revealed by metagenomics and culture.</title>
        <authorList>
            <person name="Gilroy R."/>
            <person name="Ravi A."/>
            <person name="Getino M."/>
            <person name="Pursley I."/>
            <person name="Horton D.L."/>
            <person name="Alikhan N.F."/>
            <person name="Baker D."/>
            <person name="Gharbi K."/>
            <person name="Hall N."/>
            <person name="Watson M."/>
            <person name="Adriaenssens E.M."/>
            <person name="Foster-Nyarko E."/>
            <person name="Jarju S."/>
            <person name="Secka A."/>
            <person name="Antonio M."/>
            <person name="Oren A."/>
            <person name="Chaudhuri R.R."/>
            <person name="La Ragione R."/>
            <person name="Hildebrand F."/>
            <person name="Pallen M.J."/>
        </authorList>
    </citation>
    <scope>NUCLEOTIDE SEQUENCE</scope>
    <source>
        <strain evidence="8">CHK192-19661</strain>
    </source>
</reference>
<organism evidence="8 9">
    <name type="scientific">Candidatus Borkfalkia avicola</name>
    <dbReference type="NCBI Taxonomy" id="2838503"/>
    <lineage>
        <taxon>Bacteria</taxon>
        <taxon>Bacillati</taxon>
        <taxon>Bacillota</taxon>
        <taxon>Clostridia</taxon>
        <taxon>Christensenellales</taxon>
        <taxon>Christensenellaceae</taxon>
        <taxon>Candidatus Borkfalkia</taxon>
    </lineage>
</organism>
<keyword evidence="2" id="KW-0813">Transport</keyword>
<feature type="transmembrane region" description="Helical" evidence="7">
    <location>
        <begin position="21"/>
        <end position="41"/>
    </location>
</feature>
<feature type="transmembrane region" description="Helical" evidence="7">
    <location>
        <begin position="324"/>
        <end position="351"/>
    </location>
</feature>
<protein>
    <submittedName>
        <fullName evidence="8">MATE family efflux transporter</fullName>
    </submittedName>
</protein>
<dbReference type="InterPro" id="IPR048279">
    <property type="entry name" value="MdtK-like"/>
</dbReference>
<gene>
    <name evidence="8" type="ORF">H9726_04670</name>
</gene>
<dbReference type="PANTHER" id="PTHR43549:SF3">
    <property type="entry name" value="MULTIDRUG RESISTANCE PROTEIN YPNP-RELATED"/>
    <property type="match status" value="1"/>
</dbReference>
<dbReference type="GO" id="GO:0042910">
    <property type="term" value="F:xenobiotic transmembrane transporter activity"/>
    <property type="evidence" value="ECO:0007669"/>
    <property type="project" value="InterPro"/>
</dbReference>
<accession>A0A9D2D6Y1</accession>
<evidence type="ECO:0000256" key="4">
    <source>
        <dbReference type="ARBA" id="ARBA00022692"/>
    </source>
</evidence>
<dbReference type="AlphaFoldDB" id="A0A9D2D6Y1"/>
<comment type="subcellular location">
    <subcellularLocation>
        <location evidence="1">Cell membrane</location>
        <topology evidence="1">Multi-pass membrane protein</topology>
    </subcellularLocation>
</comment>
<name>A0A9D2D6Y1_9FIRM</name>
<dbReference type="InterPro" id="IPR052031">
    <property type="entry name" value="Membrane_Transporter-Flippase"/>
</dbReference>
<keyword evidence="6 7" id="KW-0472">Membrane</keyword>
<keyword evidence="4 7" id="KW-0812">Transmembrane</keyword>
<feature type="transmembrane region" description="Helical" evidence="7">
    <location>
        <begin position="394"/>
        <end position="414"/>
    </location>
</feature>
<dbReference type="Proteomes" id="UP000824025">
    <property type="component" value="Unassembled WGS sequence"/>
</dbReference>
<dbReference type="GO" id="GO:0015297">
    <property type="term" value="F:antiporter activity"/>
    <property type="evidence" value="ECO:0007669"/>
    <property type="project" value="InterPro"/>
</dbReference>
<evidence type="ECO:0000256" key="5">
    <source>
        <dbReference type="ARBA" id="ARBA00022989"/>
    </source>
</evidence>
<dbReference type="EMBL" id="DXCF01000025">
    <property type="protein sequence ID" value="HIZ09766.1"/>
    <property type="molecule type" value="Genomic_DNA"/>
</dbReference>
<comment type="caution">
    <text evidence="8">The sequence shown here is derived from an EMBL/GenBank/DDBJ whole genome shotgun (WGS) entry which is preliminary data.</text>
</comment>